<feature type="transmembrane region" description="Helical" evidence="1">
    <location>
        <begin position="229"/>
        <end position="250"/>
    </location>
</feature>
<feature type="transmembrane region" description="Helical" evidence="1">
    <location>
        <begin position="288"/>
        <end position="305"/>
    </location>
</feature>
<keyword evidence="1" id="KW-0472">Membrane</keyword>
<dbReference type="AlphaFoldDB" id="A0A1T5DTY2"/>
<feature type="transmembrane region" description="Helical" evidence="1">
    <location>
        <begin position="94"/>
        <end position="111"/>
    </location>
</feature>
<proteinExistence type="predicted"/>
<feature type="transmembrane region" description="Helical" evidence="1">
    <location>
        <begin position="63"/>
        <end position="82"/>
    </location>
</feature>
<feature type="transmembrane region" description="Helical" evidence="1">
    <location>
        <begin position="262"/>
        <end position="281"/>
    </location>
</feature>
<accession>A0A1T5DTY2</accession>
<keyword evidence="1" id="KW-1133">Transmembrane helix</keyword>
<feature type="transmembrane region" description="Helical" evidence="1">
    <location>
        <begin position="12"/>
        <end position="43"/>
    </location>
</feature>
<dbReference type="PROSITE" id="PS51257">
    <property type="entry name" value="PROKAR_LIPOPROTEIN"/>
    <property type="match status" value="1"/>
</dbReference>
<evidence type="ECO:0000313" key="3">
    <source>
        <dbReference type="Proteomes" id="UP000190852"/>
    </source>
</evidence>
<evidence type="ECO:0000313" key="2">
    <source>
        <dbReference type="EMBL" id="SKB75227.1"/>
    </source>
</evidence>
<dbReference type="RefSeq" id="WP_079684042.1">
    <property type="nucleotide sequence ID" value="NZ_FUYQ01000021.1"/>
</dbReference>
<feature type="transmembrane region" description="Helical" evidence="1">
    <location>
        <begin position="146"/>
        <end position="170"/>
    </location>
</feature>
<keyword evidence="1" id="KW-0812">Transmembrane</keyword>
<protein>
    <submittedName>
        <fullName evidence="2">Uncharacterized protein</fullName>
    </submittedName>
</protein>
<feature type="transmembrane region" description="Helical" evidence="1">
    <location>
        <begin position="182"/>
        <end position="202"/>
    </location>
</feature>
<keyword evidence="3" id="KW-1185">Reference proteome</keyword>
<organism evidence="2 3">
    <name type="scientific">Parabacteroides chartae</name>
    <dbReference type="NCBI Taxonomy" id="1037355"/>
    <lineage>
        <taxon>Bacteria</taxon>
        <taxon>Pseudomonadati</taxon>
        <taxon>Bacteroidota</taxon>
        <taxon>Bacteroidia</taxon>
        <taxon>Bacteroidales</taxon>
        <taxon>Tannerellaceae</taxon>
        <taxon>Parabacteroides</taxon>
    </lineage>
</organism>
<dbReference type="EMBL" id="FUYQ01000021">
    <property type="protein sequence ID" value="SKB75227.1"/>
    <property type="molecule type" value="Genomic_DNA"/>
</dbReference>
<name>A0A1T5DTY2_9BACT</name>
<feature type="transmembrane region" description="Helical" evidence="1">
    <location>
        <begin position="311"/>
        <end position="332"/>
    </location>
</feature>
<reference evidence="3" key="1">
    <citation type="submission" date="2017-02" db="EMBL/GenBank/DDBJ databases">
        <authorList>
            <person name="Varghese N."/>
            <person name="Submissions S."/>
        </authorList>
    </citation>
    <scope>NUCLEOTIDE SEQUENCE [LARGE SCALE GENOMIC DNA]</scope>
    <source>
        <strain evidence="3">DSM 24967</strain>
    </source>
</reference>
<dbReference type="Proteomes" id="UP000190852">
    <property type="component" value="Unassembled WGS sequence"/>
</dbReference>
<evidence type="ECO:0000256" key="1">
    <source>
        <dbReference type="SAM" id="Phobius"/>
    </source>
</evidence>
<gene>
    <name evidence="2" type="ORF">SAMN05660349_02619</name>
</gene>
<sequence>MRRDTIRRRNNICGPVLFTSTLLACILCWAVGYYFAVGFPLTINSSDTPLWKVVCQSLTSKESAYLIGFILTIGGAFLLHRANYALGLIREKTLLPFLFYLLYVSTNLGFFPLKSNSLAVFCLILAIYELFTSYHNPESKSKAFNIAFVLGIGSLLWIQILWYLPLFWWGMYQLRSISGKTILSSFIGVISVYWFLLGWSVWQQNITPFVEPFGELLDIKFSLVKNAGWIEWTGIGYAALLTAIASFNILTHEYDDNLRTRQFLSFLIALSVWSAFLFFLYDHTSEEFMGMACVPSAILVSHYFTVNKGKVVNWIFYGSILFYFTLISIQLWQNL</sequence>